<protein>
    <submittedName>
        <fullName evidence="1">Uncharacterized protein</fullName>
    </submittedName>
</protein>
<dbReference type="EMBL" id="PYAU01000001">
    <property type="protein sequence ID" value="PSL39640.1"/>
    <property type="molecule type" value="Genomic_DNA"/>
</dbReference>
<evidence type="ECO:0000313" key="2">
    <source>
        <dbReference type="Proteomes" id="UP000241203"/>
    </source>
</evidence>
<accession>A0A2P8H0C1</accession>
<gene>
    <name evidence="1" type="ORF">CLV49_3284</name>
</gene>
<dbReference type="AlphaFoldDB" id="A0A2P8H0C1"/>
<reference evidence="1 2" key="1">
    <citation type="submission" date="2018-03" db="EMBL/GenBank/DDBJ databases">
        <title>Genomic Encyclopedia of Archaeal and Bacterial Type Strains, Phase II (KMG-II): from individual species to whole genera.</title>
        <authorList>
            <person name="Goeker M."/>
        </authorList>
    </citation>
    <scope>NUCLEOTIDE SEQUENCE [LARGE SCALE GENOMIC DNA]</scope>
    <source>
        <strain evidence="1 2">DSM 21548</strain>
    </source>
</reference>
<proteinExistence type="predicted"/>
<comment type="caution">
    <text evidence="1">The sequence shown here is derived from an EMBL/GenBank/DDBJ whole genome shotgun (WGS) entry which is preliminary data.</text>
</comment>
<dbReference type="RefSeq" id="WP_106564477.1">
    <property type="nucleotide sequence ID" value="NZ_PYAU01000001.1"/>
</dbReference>
<organism evidence="1 2">
    <name type="scientific">Labedella gwakjiensis</name>
    <dbReference type="NCBI Taxonomy" id="390269"/>
    <lineage>
        <taxon>Bacteria</taxon>
        <taxon>Bacillati</taxon>
        <taxon>Actinomycetota</taxon>
        <taxon>Actinomycetes</taxon>
        <taxon>Micrococcales</taxon>
        <taxon>Microbacteriaceae</taxon>
        <taxon>Labedella</taxon>
    </lineage>
</organism>
<dbReference type="Proteomes" id="UP000241203">
    <property type="component" value="Unassembled WGS sequence"/>
</dbReference>
<sequence length="181" mass="20667">MLSLHVGRGRGATYWDEVEDVCWLLAYGDTHATHEDRDVYKHFMSLSDKDLLLPTPDDYEALERISSANLLDEFRAIGRTAYEEARANPGTEVQYSGLLDDSELLVVIDLYVIEKEQCEEGWVSWILPRDTPFSEGQVYDLLEAILPDNVDLDTLRQAATVGSRPVRYDEIAWTWSTYASE</sequence>
<dbReference type="OrthoDB" id="5119620at2"/>
<name>A0A2P8H0C1_9MICO</name>
<evidence type="ECO:0000313" key="1">
    <source>
        <dbReference type="EMBL" id="PSL39640.1"/>
    </source>
</evidence>